<dbReference type="Gene3D" id="3.40.630.10">
    <property type="entry name" value="Zn peptidases"/>
    <property type="match status" value="1"/>
</dbReference>
<evidence type="ECO:0000256" key="2">
    <source>
        <dbReference type="ARBA" id="ARBA00022801"/>
    </source>
</evidence>
<dbReference type="NCBIfam" id="TIGR01891">
    <property type="entry name" value="amidohydrolases"/>
    <property type="match status" value="1"/>
</dbReference>
<keyword evidence="5" id="KW-0121">Carboxypeptidase</keyword>
<dbReference type="EMBL" id="WJBH02000194">
    <property type="protein sequence ID" value="KAI9550008.1"/>
    <property type="molecule type" value="Genomic_DNA"/>
</dbReference>
<evidence type="ECO:0000256" key="3">
    <source>
        <dbReference type="SAM" id="MobiDB-lite"/>
    </source>
</evidence>
<dbReference type="SUPFAM" id="SSF110997">
    <property type="entry name" value="Sporulation related repeat"/>
    <property type="match status" value="1"/>
</dbReference>
<dbReference type="CDD" id="cd03886">
    <property type="entry name" value="M20_Acy1"/>
    <property type="match status" value="1"/>
</dbReference>
<accession>A0AAD5L2Z4</accession>
<evidence type="ECO:0000256" key="1">
    <source>
        <dbReference type="ARBA" id="ARBA00006153"/>
    </source>
</evidence>
<dbReference type="Gene3D" id="3.30.70.1070">
    <property type="entry name" value="Sporulation related repeat"/>
    <property type="match status" value="1"/>
</dbReference>
<feature type="region of interest" description="Disordered" evidence="3">
    <location>
        <begin position="79"/>
        <end position="125"/>
    </location>
</feature>
<dbReference type="PANTHER" id="PTHR11014">
    <property type="entry name" value="PEPTIDASE M20 FAMILY MEMBER"/>
    <property type="match status" value="1"/>
</dbReference>
<evidence type="ECO:0000313" key="6">
    <source>
        <dbReference type="Proteomes" id="UP000820818"/>
    </source>
</evidence>
<dbReference type="InterPro" id="IPR007730">
    <property type="entry name" value="SPOR-like_dom"/>
</dbReference>
<dbReference type="Pfam" id="PF01546">
    <property type="entry name" value="Peptidase_M20"/>
    <property type="match status" value="1"/>
</dbReference>
<sequence>MTEKQFAETNINNLTDKMFAKIEAYYNRKLEAVAHQTFPVLRDVLKERGDQIENIVVPFTDGVRSVQVATNLKKAVESNGYEGNIPSQDPGQVREARPQQRQDMSKLKVSKPELAQTANGMPVDDTRLERQAAYTEQAKFKVRYPGYNTYISYVQPNYRLRVGDFRTKLEAEKFMNELKKNDNSSMMLKDKVTLLANQIHAETVANRRHLHAHPELSFHEYETSAFVAKKLDELGIEYKKMANTGLVALIKGSKPSNAVVALRADMDALPIVEANEVEYKSQNHGVMHACGHDVHTSSLLGTAKILSELKDEFGGTPAEEKLPGGANLMIQEGVLENPKPDAVLGQHVMPLIEAGKVGFRSGKYMASTDEIYVTVHGKGGHGAQPQQNIDPVLITSHIIVALQQIISRVADPKTPSVLSFGKVIANGATNVIPNEVYLEGTFRTMDEEWRAKAHEKMKKMAEGIAEAMGGSCDLIL</sequence>
<dbReference type="FunFam" id="3.30.70.360:FF:000001">
    <property type="entry name" value="N-acetyldiaminopimelate deacetylase"/>
    <property type="match status" value="1"/>
</dbReference>
<proteinExistence type="inferred from homology"/>
<dbReference type="InterPro" id="IPR017439">
    <property type="entry name" value="Amidohydrolase"/>
</dbReference>
<gene>
    <name evidence="5" type="ORF">GHT06_003273</name>
</gene>
<evidence type="ECO:0000313" key="5">
    <source>
        <dbReference type="EMBL" id="KAI9550008.1"/>
    </source>
</evidence>
<name>A0AAD5L2Z4_9CRUS</name>
<dbReference type="AlphaFoldDB" id="A0AAD5L2Z4"/>
<dbReference type="InterPro" id="IPR036680">
    <property type="entry name" value="SPOR-like_sf"/>
</dbReference>
<dbReference type="GO" id="GO:0042834">
    <property type="term" value="F:peptidoglycan binding"/>
    <property type="evidence" value="ECO:0007669"/>
    <property type="project" value="InterPro"/>
</dbReference>
<dbReference type="GO" id="GO:0004180">
    <property type="term" value="F:carboxypeptidase activity"/>
    <property type="evidence" value="ECO:0007669"/>
    <property type="project" value="UniProtKB-KW"/>
</dbReference>
<dbReference type="PANTHER" id="PTHR11014:SF63">
    <property type="entry name" value="METALLOPEPTIDASE, PUTATIVE (AFU_ORTHOLOGUE AFUA_6G09600)-RELATED"/>
    <property type="match status" value="1"/>
</dbReference>
<organism evidence="5 6">
    <name type="scientific">Daphnia sinensis</name>
    <dbReference type="NCBI Taxonomy" id="1820382"/>
    <lineage>
        <taxon>Eukaryota</taxon>
        <taxon>Metazoa</taxon>
        <taxon>Ecdysozoa</taxon>
        <taxon>Arthropoda</taxon>
        <taxon>Crustacea</taxon>
        <taxon>Branchiopoda</taxon>
        <taxon>Diplostraca</taxon>
        <taxon>Cladocera</taxon>
        <taxon>Anomopoda</taxon>
        <taxon>Daphniidae</taxon>
        <taxon>Daphnia</taxon>
        <taxon>Daphnia similis group</taxon>
    </lineage>
</organism>
<dbReference type="Proteomes" id="UP000820818">
    <property type="component" value="Unassembled WGS sequence"/>
</dbReference>
<dbReference type="Pfam" id="PF05036">
    <property type="entry name" value="SPOR"/>
    <property type="match status" value="1"/>
</dbReference>
<reference evidence="5" key="1">
    <citation type="submission" date="2022-05" db="EMBL/GenBank/DDBJ databases">
        <title>A multi-omics perspective on studying reproductive biology in Daphnia sinensis.</title>
        <authorList>
            <person name="Jia J."/>
        </authorList>
    </citation>
    <scope>NUCLEOTIDE SEQUENCE</scope>
    <source>
        <strain evidence="5">WSL</strain>
    </source>
</reference>
<feature type="domain" description="SPOR" evidence="4">
    <location>
        <begin position="133"/>
        <end position="185"/>
    </location>
</feature>
<dbReference type="SUPFAM" id="SSF55031">
    <property type="entry name" value="Bacterial exopeptidase dimerisation domain"/>
    <property type="match status" value="1"/>
</dbReference>
<keyword evidence="2" id="KW-0378">Hydrolase</keyword>
<evidence type="ECO:0000259" key="4">
    <source>
        <dbReference type="Pfam" id="PF05036"/>
    </source>
</evidence>
<keyword evidence="6" id="KW-1185">Reference proteome</keyword>
<dbReference type="InterPro" id="IPR036264">
    <property type="entry name" value="Bact_exopeptidase_dim_dom"/>
</dbReference>
<keyword evidence="5" id="KW-0645">Protease</keyword>
<comment type="similarity">
    <text evidence="1">Belongs to the peptidase M20 family.</text>
</comment>
<comment type="caution">
    <text evidence="5">The sequence shown here is derived from an EMBL/GenBank/DDBJ whole genome shotgun (WGS) entry which is preliminary data.</text>
</comment>
<dbReference type="SUPFAM" id="SSF53187">
    <property type="entry name" value="Zn-dependent exopeptidases"/>
    <property type="match status" value="1"/>
</dbReference>
<protein>
    <submittedName>
        <fullName evidence="5">Thermostable carboxypeptidase 2-like</fullName>
    </submittedName>
</protein>
<feature type="compositionally biased region" description="Basic and acidic residues" evidence="3">
    <location>
        <begin position="92"/>
        <end position="106"/>
    </location>
</feature>
<dbReference type="InterPro" id="IPR002933">
    <property type="entry name" value="Peptidase_M20"/>
</dbReference>